<evidence type="ECO:0000313" key="2">
    <source>
        <dbReference type="WBParaSite" id="ES5_v2.g27960.t1"/>
    </source>
</evidence>
<accession>A0AC34GEC9</accession>
<proteinExistence type="predicted"/>
<dbReference type="Proteomes" id="UP000887579">
    <property type="component" value="Unplaced"/>
</dbReference>
<dbReference type="WBParaSite" id="ES5_v2.g27960.t1">
    <property type="protein sequence ID" value="ES5_v2.g27960.t1"/>
    <property type="gene ID" value="ES5_v2.g27960"/>
</dbReference>
<organism evidence="1 2">
    <name type="scientific">Panagrolaimus sp. ES5</name>
    <dbReference type="NCBI Taxonomy" id="591445"/>
    <lineage>
        <taxon>Eukaryota</taxon>
        <taxon>Metazoa</taxon>
        <taxon>Ecdysozoa</taxon>
        <taxon>Nematoda</taxon>
        <taxon>Chromadorea</taxon>
        <taxon>Rhabditida</taxon>
        <taxon>Tylenchina</taxon>
        <taxon>Panagrolaimomorpha</taxon>
        <taxon>Panagrolaimoidea</taxon>
        <taxon>Panagrolaimidae</taxon>
        <taxon>Panagrolaimus</taxon>
    </lineage>
</organism>
<sequence>MSIDSIRDASISALCVLASDYLLLGTTAGLLIVLDGKELMPLAAFRSFSSSIDLILPVLCQSFSLPLNQREPSLQSLNSLSPQDLQDRQKVESDSTSIQSTESGVVNDYLLDAVSKVKSMFVSGKSEKSPTNLFEESYFVVIGYGYRPLIDRFSSAEAISDSESSQKCAVVFRAGDWI</sequence>
<reference evidence="2" key="1">
    <citation type="submission" date="2022-11" db="UniProtKB">
        <authorList>
            <consortium name="WormBaseParasite"/>
        </authorList>
    </citation>
    <scope>IDENTIFICATION</scope>
</reference>
<protein>
    <submittedName>
        <fullName evidence="2">Uncharacterized protein</fullName>
    </submittedName>
</protein>
<name>A0AC34GEC9_9BILA</name>
<evidence type="ECO:0000313" key="1">
    <source>
        <dbReference type="Proteomes" id="UP000887579"/>
    </source>
</evidence>